<dbReference type="PANTHER" id="PTHR48070:SF6">
    <property type="entry name" value="ESTERASE OVCA2"/>
    <property type="match status" value="1"/>
</dbReference>
<reference evidence="3" key="1">
    <citation type="journal article" date="2020" name="Stud. Mycol.">
        <title>101 Dothideomycetes genomes: a test case for predicting lifestyles and emergence of pathogens.</title>
        <authorList>
            <person name="Haridas S."/>
            <person name="Albert R."/>
            <person name="Binder M."/>
            <person name="Bloem J."/>
            <person name="Labutti K."/>
            <person name="Salamov A."/>
            <person name="Andreopoulos B."/>
            <person name="Baker S."/>
            <person name="Barry K."/>
            <person name="Bills G."/>
            <person name="Bluhm B."/>
            <person name="Cannon C."/>
            <person name="Castanera R."/>
            <person name="Culley D."/>
            <person name="Daum C."/>
            <person name="Ezra D."/>
            <person name="Gonzalez J."/>
            <person name="Henrissat B."/>
            <person name="Kuo A."/>
            <person name="Liang C."/>
            <person name="Lipzen A."/>
            <person name="Lutzoni F."/>
            <person name="Magnuson J."/>
            <person name="Mondo S."/>
            <person name="Nolan M."/>
            <person name="Ohm R."/>
            <person name="Pangilinan J."/>
            <person name="Park H.-J."/>
            <person name="Ramirez L."/>
            <person name="Alfaro M."/>
            <person name="Sun H."/>
            <person name="Tritt A."/>
            <person name="Yoshinaga Y."/>
            <person name="Zwiers L.-H."/>
            <person name="Turgeon B."/>
            <person name="Goodwin S."/>
            <person name="Spatafora J."/>
            <person name="Crous P."/>
            <person name="Grigoriev I."/>
        </authorList>
    </citation>
    <scope>NUCLEOTIDE SEQUENCE</scope>
    <source>
        <strain evidence="3">CBS 121739</strain>
    </source>
</reference>
<evidence type="ECO:0000313" key="3">
    <source>
        <dbReference type="EMBL" id="KAF2752843.1"/>
    </source>
</evidence>
<dbReference type="GO" id="GO:0019748">
    <property type="term" value="P:secondary metabolic process"/>
    <property type="evidence" value="ECO:0007669"/>
    <property type="project" value="TreeGrafter"/>
</dbReference>
<evidence type="ECO:0000313" key="4">
    <source>
        <dbReference type="Proteomes" id="UP000799437"/>
    </source>
</evidence>
<dbReference type="PANTHER" id="PTHR48070">
    <property type="entry name" value="ESTERASE OVCA2"/>
    <property type="match status" value="1"/>
</dbReference>
<dbReference type="AlphaFoldDB" id="A0A6A6VRL6"/>
<keyword evidence="1" id="KW-0378">Hydrolase</keyword>
<dbReference type="GO" id="GO:0016787">
    <property type="term" value="F:hydrolase activity"/>
    <property type="evidence" value="ECO:0007669"/>
    <property type="project" value="UniProtKB-KW"/>
</dbReference>
<organism evidence="3 4">
    <name type="scientific">Pseudovirgaria hyperparasitica</name>
    <dbReference type="NCBI Taxonomy" id="470096"/>
    <lineage>
        <taxon>Eukaryota</taxon>
        <taxon>Fungi</taxon>
        <taxon>Dikarya</taxon>
        <taxon>Ascomycota</taxon>
        <taxon>Pezizomycotina</taxon>
        <taxon>Dothideomycetes</taxon>
        <taxon>Dothideomycetes incertae sedis</taxon>
        <taxon>Acrospermales</taxon>
        <taxon>Acrospermaceae</taxon>
        <taxon>Pseudovirgaria</taxon>
    </lineage>
</organism>
<dbReference type="OrthoDB" id="2094269at2759"/>
<proteinExistence type="predicted"/>
<evidence type="ECO:0000256" key="1">
    <source>
        <dbReference type="ARBA" id="ARBA00022801"/>
    </source>
</evidence>
<accession>A0A6A6VRL6</accession>
<dbReference type="RefSeq" id="XP_033595294.1">
    <property type="nucleotide sequence ID" value="XM_033744952.1"/>
</dbReference>
<dbReference type="InterPro" id="IPR005645">
    <property type="entry name" value="FSH-like_dom"/>
</dbReference>
<evidence type="ECO:0000259" key="2">
    <source>
        <dbReference type="Pfam" id="PF03959"/>
    </source>
</evidence>
<dbReference type="Proteomes" id="UP000799437">
    <property type="component" value="Unassembled WGS sequence"/>
</dbReference>
<dbReference type="Gene3D" id="3.40.50.1820">
    <property type="entry name" value="alpha/beta hydrolase"/>
    <property type="match status" value="1"/>
</dbReference>
<dbReference type="InterPro" id="IPR050593">
    <property type="entry name" value="LovG"/>
</dbReference>
<name>A0A6A6VRL6_9PEZI</name>
<sequence>MRFLCLHGAGTSSKIFESQTAALRHELGPGHSYHFVQGVVQAPMHRAIEKLSNPADEHFVYYKPSDPISFSKAVTDLGSYVADEGPFDGVMAFSQGTSLASAFMIAKQNRQNGTAPFKCAIFFCGRPPFVDIPDQQATADTDIQLYTAHIWGARDEEPELAPQLAQMCKASKRHVFAHDGGHEIPGGRDSVAFNGTVHVIERMLASVEKSNMRAS</sequence>
<dbReference type="Pfam" id="PF03959">
    <property type="entry name" value="FSH1"/>
    <property type="match status" value="1"/>
</dbReference>
<gene>
    <name evidence="3" type="ORF">EJ05DRAFT_480865</name>
</gene>
<feature type="domain" description="Serine hydrolase" evidence="2">
    <location>
        <begin position="2"/>
        <end position="188"/>
    </location>
</feature>
<keyword evidence="4" id="KW-1185">Reference proteome</keyword>
<dbReference type="GeneID" id="54486006"/>
<dbReference type="GO" id="GO:0005737">
    <property type="term" value="C:cytoplasm"/>
    <property type="evidence" value="ECO:0007669"/>
    <property type="project" value="TreeGrafter"/>
</dbReference>
<dbReference type="SUPFAM" id="SSF53474">
    <property type="entry name" value="alpha/beta-Hydrolases"/>
    <property type="match status" value="1"/>
</dbReference>
<dbReference type="GO" id="GO:0005634">
    <property type="term" value="C:nucleus"/>
    <property type="evidence" value="ECO:0007669"/>
    <property type="project" value="TreeGrafter"/>
</dbReference>
<dbReference type="InterPro" id="IPR029058">
    <property type="entry name" value="AB_hydrolase_fold"/>
</dbReference>
<dbReference type="EMBL" id="ML996591">
    <property type="protein sequence ID" value="KAF2752843.1"/>
    <property type="molecule type" value="Genomic_DNA"/>
</dbReference>
<protein>
    <recommendedName>
        <fullName evidence="2">Serine hydrolase domain-containing protein</fullName>
    </recommendedName>
</protein>